<feature type="chain" id="PRO_5014123283" description="Leucine-rich repeat-containing N-terminal plant-type domain-containing protein" evidence="6">
    <location>
        <begin position="26"/>
        <end position="146"/>
    </location>
</feature>
<dbReference type="InterPro" id="IPR053211">
    <property type="entry name" value="DNA_repair-toleration"/>
</dbReference>
<dbReference type="SUPFAM" id="SSF52058">
    <property type="entry name" value="L domain-like"/>
    <property type="match status" value="1"/>
</dbReference>
<accession>A0A2H5QBD2</accession>
<keyword evidence="4" id="KW-0677">Repeat</keyword>
<evidence type="ECO:0000256" key="5">
    <source>
        <dbReference type="ARBA" id="ARBA00023136"/>
    </source>
</evidence>
<dbReference type="STRING" id="55188.A0A2H5QBD2"/>
<evidence type="ECO:0000256" key="4">
    <source>
        <dbReference type="ARBA" id="ARBA00022737"/>
    </source>
</evidence>
<evidence type="ECO:0000256" key="3">
    <source>
        <dbReference type="ARBA" id="ARBA00022729"/>
    </source>
</evidence>
<dbReference type="Gene3D" id="3.80.10.10">
    <property type="entry name" value="Ribonuclease Inhibitor"/>
    <property type="match status" value="1"/>
</dbReference>
<reference evidence="8 9" key="1">
    <citation type="journal article" date="2017" name="Front. Genet.">
        <title>Draft sequencing of the heterozygous diploid genome of Satsuma (Citrus unshiu Marc.) using a hybrid assembly approach.</title>
        <authorList>
            <person name="Shimizu T."/>
            <person name="Tanizawa Y."/>
            <person name="Mochizuki T."/>
            <person name="Nagasaki H."/>
            <person name="Yoshioka T."/>
            <person name="Toyoda A."/>
            <person name="Fujiyama A."/>
            <person name="Kaminuma E."/>
            <person name="Nakamura Y."/>
        </authorList>
    </citation>
    <scope>NUCLEOTIDE SEQUENCE [LARGE SCALE GENOMIC DNA]</scope>
    <source>
        <strain evidence="9">cv. Miyagawa wase</strain>
    </source>
</reference>
<evidence type="ECO:0000256" key="6">
    <source>
        <dbReference type="SAM" id="SignalP"/>
    </source>
</evidence>
<evidence type="ECO:0000313" key="8">
    <source>
        <dbReference type="EMBL" id="GAY61934.1"/>
    </source>
</evidence>
<keyword evidence="3 6" id="KW-0732">Signal</keyword>
<dbReference type="AlphaFoldDB" id="A0A2H5QBD2"/>
<name>A0A2H5QBD2_CITUN</name>
<dbReference type="InterPro" id="IPR032675">
    <property type="entry name" value="LRR_dom_sf"/>
</dbReference>
<gene>
    <name evidence="8" type="ORF">CUMW_213850</name>
</gene>
<dbReference type="PANTHER" id="PTHR48060">
    <property type="entry name" value="DNA DAMAGE-REPAIR/TOLERATION PROTEIN DRT100"/>
    <property type="match status" value="1"/>
</dbReference>
<dbReference type="SMR" id="A0A2H5QBD2"/>
<dbReference type="Pfam" id="PF00560">
    <property type="entry name" value="LRR_1"/>
    <property type="match status" value="2"/>
</dbReference>
<dbReference type="GO" id="GO:0016020">
    <property type="term" value="C:membrane"/>
    <property type="evidence" value="ECO:0007669"/>
    <property type="project" value="UniProtKB-SubCell"/>
</dbReference>
<keyword evidence="5" id="KW-0472">Membrane</keyword>
<comment type="caution">
    <text evidence="8">The sequence shown here is derived from an EMBL/GenBank/DDBJ whole genome shotgun (WGS) entry which is preliminary data.</text>
</comment>
<dbReference type="PANTHER" id="PTHR48060:SF21">
    <property type="entry name" value="L DOMAIN-LIKE PROTEIN"/>
    <property type="match status" value="1"/>
</dbReference>
<organism evidence="8 9">
    <name type="scientific">Citrus unshiu</name>
    <name type="common">Satsuma mandarin</name>
    <name type="synonym">Citrus nobilis var. unshiu</name>
    <dbReference type="NCBI Taxonomy" id="55188"/>
    <lineage>
        <taxon>Eukaryota</taxon>
        <taxon>Viridiplantae</taxon>
        <taxon>Streptophyta</taxon>
        <taxon>Embryophyta</taxon>
        <taxon>Tracheophyta</taxon>
        <taxon>Spermatophyta</taxon>
        <taxon>Magnoliopsida</taxon>
        <taxon>eudicotyledons</taxon>
        <taxon>Gunneridae</taxon>
        <taxon>Pentapetalae</taxon>
        <taxon>rosids</taxon>
        <taxon>malvids</taxon>
        <taxon>Sapindales</taxon>
        <taxon>Rutaceae</taxon>
        <taxon>Aurantioideae</taxon>
        <taxon>Citrus</taxon>
    </lineage>
</organism>
<dbReference type="InterPro" id="IPR001611">
    <property type="entry name" value="Leu-rich_rpt"/>
</dbReference>
<keyword evidence="2" id="KW-0433">Leucine-rich repeat</keyword>
<sequence length="146" mass="15888">MESKRVSFSLIIVLFCSFFFTVVLSTAERSLEEVETEALKAFKNGITSDTLGALADWNDTNQIHHCNWSGITCNSSSKHVTAIKLVDKQLQGQISPFLGNLSALQVLDLSLNSFSGSIPAQLGQCSQLAELTLYYNSLSGSIPPEI</sequence>
<dbReference type="FunFam" id="3.80.10.10:FF:000400">
    <property type="entry name" value="Nuclear pore complex protein NUP107"/>
    <property type="match status" value="1"/>
</dbReference>
<keyword evidence="9" id="KW-1185">Reference proteome</keyword>
<feature type="signal peptide" evidence="6">
    <location>
        <begin position="1"/>
        <end position="25"/>
    </location>
</feature>
<evidence type="ECO:0000259" key="7">
    <source>
        <dbReference type="Pfam" id="PF08263"/>
    </source>
</evidence>
<evidence type="ECO:0000256" key="2">
    <source>
        <dbReference type="ARBA" id="ARBA00022614"/>
    </source>
</evidence>
<evidence type="ECO:0000256" key="1">
    <source>
        <dbReference type="ARBA" id="ARBA00004370"/>
    </source>
</evidence>
<dbReference type="InterPro" id="IPR013210">
    <property type="entry name" value="LRR_N_plant-typ"/>
</dbReference>
<dbReference type="Proteomes" id="UP000236630">
    <property type="component" value="Unassembled WGS sequence"/>
</dbReference>
<protein>
    <recommendedName>
        <fullName evidence="7">Leucine-rich repeat-containing N-terminal plant-type domain-containing protein</fullName>
    </recommendedName>
</protein>
<proteinExistence type="predicted"/>
<dbReference type="EMBL" id="BDQV01000288">
    <property type="protein sequence ID" value="GAY61934.1"/>
    <property type="molecule type" value="Genomic_DNA"/>
</dbReference>
<feature type="domain" description="Leucine-rich repeat-containing N-terminal plant-type" evidence="7">
    <location>
        <begin position="35"/>
        <end position="74"/>
    </location>
</feature>
<comment type="subcellular location">
    <subcellularLocation>
        <location evidence="1">Membrane</location>
    </subcellularLocation>
</comment>
<dbReference type="Pfam" id="PF08263">
    <property type="entry name" value="LRRNT_2"/>
    <property type="match status" value="1"/>
</dbReference>
<evidence type="ECO:0000313" key="9">
    <source>
        <dbReference type="Proteomes" id="UP000236630"/>
    </source>
</evidence>